<dbReference type="PANTHER" id="PTHR30204">
    <property type="entry name" value="REDOX-CYCLING DRUG-SENSING TRANSCRIPTIONAL ACTIVATOR SOXR"/>
    <property type="match status" value="1"/>
</dbReference>
<dbReference type="Gene3D" id="1.10.1660.10">
    <property type="match status" value="1"/>
</dbReference>
<gene>
    <name evidence="3" type="ORF">ACFSUE_03335</name>
</gene>
<feature type="domain" description="HTH merR-type" evidence="2">
    <location>
        <begin position="1"/>
        <end position="71"/>
    </location>
</feature>
<accession>A0ABW5RYW1</accession>
<dbReference type="Proteomes" id="UP001597399">
    <property type="component" value="Unassembled WGS sequence"/>
</dbReference>
<dbReference type="EMBL" id="JBHUMQ010000006">
    <property type="protein sequence ID" value="MFD2692679.1"/>
    <property type="molecule type" value="Genomic_DNA"/>
</dbReference>
<keyword evidence="4" id="KW-1185">Reference proteome</keyword>
<proteinExistence type="predicted"/>
<name>A0ABW5RYW1_9BACL</name>
<dbReference type="InterPro" id="IPR047057">
    <property type="entry name" value="MerR_fam"/>
</dbReference>
<dbReference type="InterPro" id="IPR000551">
    <property type="entry name" value="MerR-type_HTH_dom"/>
</dbReference>
<dbReference type="Pfam" id="PF00376">
    <property type="entry name" value="MerR"/>
    <property type="match status" value="1"/>
</dbReference>
<evidence type="ECO:0000256" key="1">
    <source>
        <dbReference type="ARBA" id="ARBA00023125"/>
    </source>
</evidence>
<dbReference type="PANTHER" id="PTHR30204:SF97">
    <property type="entry name" value="MERR FAMILY REGULATORY PROTEIN"/>
    <property type="match status" value="1"/>
</dbReference>
<dbReference type="RefSeq" id="WP_253064166.1">
    <property type="nucleotide sequence ID" value="NZ_JAMXWM010000028.1"/>
</dbReference>
<keyword evidence="1" id="KW-0238">DNA-binding</keyword>
<dbReference type="PROSITE" id="PS00552">
    <property type="entry name" value="HTH_MERR_1"/>
    <property type="match status" value="1"/>
</dbReference>
<dbReference type="CDD" id="cd01107">
    <property type="entry name" value="HTH_BmrR"/>
    <property type="match status" value="1"/>
</dbReference>
<evidence type="ECO:0000259" key="2">
    <source>
        <dbReference type="PROSITE" id="PS50937"/>
    </source>
</evidence>
<evidence type="ECO:0000313" key="4">
    <source>
        <dbReference type="Proteomes" id="UP001597399"/>
    </source>
</evidence>
<sequence>MLKIGDFSKLSRISIRMLRHYDDIGLLVPKSTDPFTGYRYYNEDQLPLADRIHALKKMGFSLHAVSKILKIYNDPQSLKKYLMVRRLEVMEQMETSTVQLHLLETTIQRLGKDEHVMDYSVTLKEMPLRTVASVRNVIPSYDKEGILWEQMMQEIAMQNVRYANPCYSVAIFHDKEYKEQNPDVEIQLSV</sequence>
<dbReference type="SUPFAM" id="SSF46955">
    <property type="entry name" value="Putative DNA-binding domain"/>
    <property type="match status" value="1"/>
</dbReference>
<evidence type="ECO:0000313" key="3">
    <source>
        <dbReference type="EMBL" id="MFD2692679.1"/>
    </source>
</evidence>
<dbReference type="InterPro" id="IPR009061">
    <property type="entry name" value="DNA-bd_dom_put_sf"/>
</dbReference>
<dbReference type="SMART" id="SM00422">
    <property type="entry name" value="HTH_MERR"/>
    <property type="match status" value="1"/>
</dbReference>
<organism evidence="3 4">
    <name type="scientific">Sporolactobacillus shoreicorticis</name>
    <dbReference type="NCBI Taxonomy" id="1923877"/>
    <lineage>
        <taxon>Bacteria</taxon>
        <taxon>Bacillati</taxon>
        <taxon>Bacillota</taxon>
        <taxon>Bacilli</taxon>
        <taxon>Bacillales</taxon>
        <taxon>Sporolactobacillaceae</taxon>
        <taxon>Sporolactobacillus</taxon>
    </lineage>
</organism>
<dbReference type="PROSITE" id="PS50937">
    <property type="entry name" value="HTH_MERR_2"/>
    <property type="match status" value="1"/>
</dbReference>
<comment type="caution">
    <text evidence="3">The sequence shown here is derived from an EMBL/GenBank/DDBJ whole genome shotgun (WGS) entry which is preliminary data.</text>
</comment>
<protein>
    <submittedName>
        <fullName evidence="3">MerR family transcriptional regulator</fullName>
    </submittedName>
</protein>
<reference evidence="4" key="1">
    <citation type="journal article" date="2019" name="Int. J. Syst. Evol. Microbiol.">
        <title>The Global Catalogue of Microorganisms (GCM) 10K type strain sequencing project: providing services to taxonomists for standard genome sequencing and annotation.</title>
        <authorList>
            <consortium name="The Broad Institute Genomics Platform"/>
            <consortium name="The Broad Institute Genome Sequencing Center for Infectious Disease"/>
            <person name="Wu L."/>
            <person name="Ma J."/>
        </authorList>
    </citation>
    <scope>NUCLEOTIDE SEQUENCE [LARGE SCALE GENOMIC DNA]</scope>
    <source>
        <strain evidence="4">TISTR 2466</strain>
    </source>
</reference>